<dbReference type="PANTHER" id="PTHR14453:SF67">
    <property type="entry name" value="POLY [ADP-RIBOSE] POLYMERASE"/>
    <property type="match status" value="1"/>
</dbReference>
<dbReference type="Pfam" id="PF01661">
    <property type="entry name" value="Macro"/>
    <property type="match status" value="2"/>
</dbReference>
<reference evidence="10" key="1">
    <citation type="journal article" date="2019" name="bioRxiv">
        <title>The Genome of the Zebra Mussel, Dreissena polymorpha: A Resource for Invasive Species Research.</title>
        <authorList>
            <person name="McCartney M.A."/>
            <person name="Auch B."/>
            <person name="Kono T."/>
            <person name="Mallez S."/>
            <person name="Zhang Y."/>
            <person name="Obille A."/>
            <person name="Becker A."/>
            <person name="Abrahante J.E."/>
            <person name="Garbe J."/>
            <person name="Badalamenti J.P."/>
            <person name="Herman A."/>
            <person name="Mangelson H."/>
            <person name="Liachko I."/>
            <person name="Sullivan S."/>
            <person name="Sone E.D."/>
            <person name="Koren S."/>
            <person name="Silverstein K.A.T."/>
            <person name="Beckman K.B."/>
            <person name="Gohl D.M."/>
        </authorList>
    </citation>
    <scope>NUCLEOTIDE SEQUENCE</scope>
    <source>
        <strain evidence="10">Duluth1</strain>
        <tissue evidence="10">Whole animal</tissue>
    </source>
</reference>
<evidence type="ECO:0000259" key="8">
    <source>
        <dbReference type="PROSITE" id="PS51059"/>
    </source>
</evidence>
<keyword evidence="2 6" id="KW-0328">Glycosyltransferase</keyword>
<sequence>NCQLEWRGNVSKLAIKESRLSRQSHDPAVSEEWRDSTIVSTQPVSIDGEGSCIRISVDSGSVLRIGLTKNDPNTDANFLESSVFEKEDGFGMNPETRKLYIEKSYNLLYFGKEDNLREYECDMSDTLWFYVITIYGSPNIAVNKEDGTSTVQMTRLRNNGIAPDLETCKTKEPLVRNIVYYIKWSMSLKNDTVAAKPPEHGLLRIALVSQDNTIKWESTSAVFDQWFNGIIAIKLNDSGLVEHNLLVRPNMSSLQVNSKLPNETSVYLRTDFSCGQIEIDKMSGKTAVKQQNGSIMLLELSQIPQNELYLKQDIVKTCAELVRLDFGCNPMKCVAQFRTVLPPTGRAGLMGSLCSKTEVLKETKLAQVFVPRTLERNDIEEYFTRENVGGGECTIHKLPDEDDDESCWLITFTEDRLARDIWLRGLHIINKHVAHVLPFYNELGRAEKSKNGEYGRLPSDKNEKIKMAINDESKFRFVSQESQRGKFIQYVQSKVNVTIKWCGEESEFQDVSGTSTVKNYLEIECEIPHENTRMRDNWQTSARLAVKQYFDIQIQKEIVDIEPGTWESIGSYIENERRSSNLYIAHNKENCSIVIVGEMDDANMERIVKKIRGGDTLISQKEIEVDIKKFMCLKEEGVIADILGDFPTVSIITKDAAIQLKGERNDVNEAQKRIFTCTANIRTISVKIDSSFTQLFLSSTGKNCLKQCLSKIKLNSNFLIPPHSDCIVIPTYCNAENKDKDKESLLKKTIAAEFSTHTVQVNDVDFTTLSPESWTSLTNGILRKVPVHVSYQPHSNQISLIGSKEHLQEVKETIDNFLKTGADGKKIIFIPPTFAEYLDSFEQNKFQNRNTFVIASFSRRDKSEYTGKLELTGVLSSVQNAEDIIAKEIKHIGLNWFHISRKWIASVVGSLPIKLLQQECNCLVQADTAVSLAANNISSISINKNSGGVIQVKVTDVSMEVVDVMCCPNDSEMMFGGVVSKQIDSFGGTNIKKECRNHVEQNGPVERSNVIESTPGNLHCITIVHAVTPKWIDGSSNEESLLKKTVLAILKVAHDRCLISVALPPLWCDSGDYPPQSGAQHVVESVSEFMDKYPKSSVKEIFLCVKSTEDLENYHSSMHTLKGHWYTFEHKRLLCKGPQQKSAISPSFSGSDLSLHKLAESSLFWKHKRKNIPTRTVRWQIPQLGSNALQDVHEEQSDGDNNDSNERLKEDEKSVYDGGLPYKIQLTQGTTLRIMTGDITLQKTDVIVNVSQTYPAITGKLSRDIVEQGRLNDEWDQLKCLNIKEVKSTSKGTGVLNCKRVYHVIGPSKTLTEFSNIDAIRSIITACLNKASNDGYESISFPTINQGQLRDDKVAETMVQTIHQYVTASKCSLKNVEIVIFYNDDYVAKVFEQEVPSLLQFDSPSPKSNTKVKVPTRRTAVYVEPKTLEHTPEDDVAVFRVVSKCSAEEIKKKIIAFLEEEIITIDFDLTIGNEKYISQKEETCLKSLVKKHIVDVNIDKVACKLQVTGPRLRVGECKIDLIQMVFMDFPLWRHKDNLAEYVSRHVQWYYEDVGMKRAHDQSSNLHLQQGFAKGKDFTYFNQLKGEKYSVDVKMQRECPESNPGQYRQIYQRFIASTEIELPENWTVRHKGEPAMAKVQLNHTDQEYGEVKVKLLKDGLQPKNIINIFRLEHRYMWMTYQAKKQHIESQNPRGVQNERLLWHGTDSVTIDLIVRGGYNRSFFGKNATAYGNGAYFATTSSGPDKAVHITVDRGSVVRIGLTTADPTRDENFLQTNVFETEEGTGKSPKTYHLYTNQDFHLLYFQKSVSETVNT</sequence>
<name>A0A9D4MH29_DREPO</name>
<accession>A0A9D4MH29</accession>
<feature type="domain" description="Macro" evidence="9">
    <location>
        <begin position="1219"/>
        <end position="1399"/>
    </location>
</feature>
<keyword evidence="5" id="KW-0539">Nucleus</keyword>
<dbReference type="InterPro" id="IPR052056">
    <property type="entry name" value="Mono-ARTD/PARP"/>
</dbReference>
<organism evidence="10 11">
    <name type="scientific">Dreissena polymorpha</name>
    <name type="common">Zebra mussel</name>
    <name type="synonym">Mytilus polymorpha</name>
    <dbReference type="NCBI Taxonomy" id="45954"/>
    <lineage>
        <taxon>Eukaryota</taxon>
        <taxon>Metazoa</taxon>
        <taxon>Spiralia</taxon>
        <taxon>Lophotrochozoa</taxon>
        <taxon>Mollusca</taxon>
        <taxon>Bivalvia</taxon>
        <taxon>Autobranchia</taxon>
        <taxon>Heteroconchia</taxon>
        <taxon>Euheterodonta</taxon>
        <taxon>Imparidentia</taxon>
        <taxon>Neoheterodontei</taxon>
        <taxon>Myida</taxon>
        <taxon>Dreissenoidea</taxon>
        <taxon>Dreissenidae</taxon>
        <taxon>Dreissena</taxon>
    </lineage>
</organism>
<dbReference type="PANTHER" id="PTHR14453">
    <property type="entry name" value="PARP/ZINC FINGER CCCH TYPE DOMAIN CONTAINING PROTEIN"/>
    <property type="match status" value="1"/>
</dbReference>
<dbReference type="PROSITE" id="PS51059">
    <property type="entry name" value="PARP_CATALYTIC"/>
    <property type="match status" value="1"/>
</dbReference>
<dbReference type="EMBL" id="JAIWYP010000001">
    <property type="protein sequence ID" value="KAH3876798.1"/>
    <property type="molecule type" value="Genomic_DNA"/>
</dbReference>
<dbReference type="SUPFAM" id="SSF117839">
    <property type="entry name" value="WWE domain"/>
    <property type="match status" value="1"/>
</dbReference>
<dbReference type="Proteomes" id="UP000828390">
    <property type="component" value="Unassembled WGS sequence"/>
</dbReference>
<dbReference type="Gene3D" id="3.90.228.10">
    <property type="match status" value="1"/>
</dbReference>
<dbReference type="InterPro" id="IPR012317">
    <property type="entry name" value="Poly(ADP-ribose)pol_cat_dom"/>
</dbReference>
<keyword evidence="11" id="KW-1185">Reference proteome</keyword>
<evidence type="ECO:0000256" key="4">
    <source>
        <dbReference type="ARBA" id="ARBA00023027"/>
    </source>
</evidence>
<dbReference type="SUPFAM" id="SSF52949">
    <property type="entry name" value="Macro domain-like"/>
    <property type="match status" value="2"/>
</dbReference>
<dbReference type="Gene3D" id="3.30.720.50">
    <property type="match status" value="1"/>
</dbReference>
<feature type="domain" description="Macro" evidence="9">
    <location>
        <begin position="937"/>
        <end position="1122"/>
    </location>
</feature>
<keyword evidence="4 6" id="KW-0520">NAD</keyword>
<dbReference type="GO" id="GO:0010629">
    <property type="term" value="P:negative regulation of gene expression"/>
    <property type="evidence" value="ECO:0007669"/>
    <property type="project" value="TreeGrafter"/>
</dbReference>
<dbReference type="PROSITE" id="PS51154">
    <property type="entry name" value="MACRO"/>
    <property type="match status" value="2"/>
</dbReference>
<dbReference type="Gene3D" id="3.40.220.10">
    <property type="entry name" value="Leucine Aminopeptidase, subunit E, domain 1"/>
    <property type="match status" value="2"/>
</dbReference>
<comment type="caution">
    <text evidence="10">The sequence shown here is derived from an EMBL/GenBank/DDBJ whole genome shotgun (WGS) entry which is preliminary data.</text>
</comment>
<gene>
    <name evidence="10" type="ORF">DPMN_000648</name>
</gene>
<dbReference type="GO" id="GO:0003950">
    <property type="term" value="F:NAD+ poly-ADP-ribosyltransferase activity"/>
    <property type="evidence" value="ECO:0007669"/>
    <property type="project" value="UniProtKB-UniRule"/>
</dbReference>
<evidence type="ECO:0000256" key="3">
    <source>
        <dbReference type="ARBA" id="ARBA00022679"/>
    </source>
</evidence>
<feature type="domain" description="PARP catalytic" evidence="8">
    <location>
        <begin position="1621"/>
        <end position="1813"/>
    </location>
</feature>
<proteinExistence type="predicted"/>
<dbReference type="GO" id="GO:0005737">
    <property type="term" value="C:cytoplasm"/>
    <property type="evidence" value="ECO:0007669"/>
    <property type="project" value="TreeGrafter"/>
</dbReference>
<dbReference type="Pfam" id="PF00644">
    <property type="entry name" value="PARP"/>
    <property type="match status" value="1"/>
</dbReference>
<reference evidence="10" key="2">
    <citation type="submission" date="2020-11" db="EMBL/GenBank/DDBJ databases">
        <authorList>
            <person name="McCartney M.A."/>
            <person name="Auch B."/>
            <person name="Kono T."/>
            <person name="Mallez S."/>
            <person name="Becker A."/>
            <person name="Gohl D.M."/>
            <person name="Silverstein K.A.T."/>
            <person name="Koren S."/>
            <person name="Bechman K.B."/>
            <person name="Herman A."/>
            <person name="Abrahante J.E."/>
            <person name="Garbe J."/>
        </authorList>
    </citation>
    <scope>NUCLEOTIDE SEQUENCE</scope>
    <source>
        <strain evidence="10">Duluth1</strain>
        <tissue evidence="10">Whole animal</tissue>
    </source>
</reference>
<evidence type="ECO:0000256" key="1">
    <source>
        <dbReference type="ARBA" id="ARBA00004123"/>
    </source>
</evidence>
<dbReference type="SMART" id="SM00506">
    <property type="entry name" value="A1pp"/>
    <property type="match status" value="1"/>
</dbReference>
<keyword evidence="3 6" id="KW-0808">Transferase</keyword>
<dbReference type="InterPro" id="IPR043472">
    <property type="entry name" value="Macro_dom-like"/>
</dbReference>
<comment type="subcellular location">
    <subcellularLocation>
        <location evidence="1">Nucleus</location>
    </subcellularLocation>
</comment>
<dbReference type="GO" id="GO:0003714">
    <property type="term" value="F:transcription corepressor activity"/>
    <property type="evidence" value="ECO:0007669"/>
    <property type="project" value="TreeGrafter"/>
</dbReference>
<evidence type="ECO:0000256" key="6">
    <source>
        <dbReference type="RuleBase" id="RU362114"/>
    </source>
</evidence>
<feature type="non-terminal residue" evidence="10">
    <location>
        <position position="1"/>
    </location>
</feature>
<evidence type="ECO:0000313" key="10">
    <source>
        <dbReference type="EMBL" id="KAH3876798.1"/>
    </source>
</evidence>
<evidence type="ECO:0000313" key="11">
    <source>
        <dbReference type="Proteomes" id="UP000828390"/>
    </source>
</evidence>
<dbReference type="InterPro" id="IPR037197">
    <property type="entry name" value="WWE_dom_sf"/>
</dbReference>
<dbReference type="InterPro" id="IPR002589">
    <property type="entry name" value="Macro_dom"/>
</dbReference>
<evidence type="ECO:0000256" key="2">
    <source>
        <dbReference type="ARBA" id="ARBA00022676"/>
    </source>
</evidence>
<evidence type="ECO:0000259" key="9">
    <source>
        <dbReference type="PROSITE" id="PS51154"/>
    </source>
</evidence>
<protein>
    <recommendedName>
        <fullName evidence="6">Poly [ADP-ribose] polymerase</fullName>
        <shortName evidence="6">PARP</shortName>
        <ecNumber evidence="6">2.4.2.-</ecNumber>
    </recommendedName>
</protein>
<evidence type="ECO:0000256" key="7">
    <source>
        <dbReference type="SAM" id="MobiDB-lite"/>
    </source>
</evidence>
<evidence type="ECO:0000256" key="5">
    <source>
        <dbReference type="ARBA" id="ARBA00023242"/>
    </source>
</evidence>
<feature type="region of interest" description="Disordered" evidence="7">
    <location>
        <begin position="1188"/>
        <end position="1212"/>
    </location>
</feature>
<dbReference type="GO" id="GO:0005634">
    <property type="term" value="C:nucleus"/>
    <property type="evidence" value="ECO:0007669"/>
    <property type="project" value="UniProtKB-SubCell"/>
</dbReference>
<dbReference type="SUPFAM" id="SSF56399">
    <property type="entry name" value="ADP-ribosylation"/>
    <property type="match status" value="1"/>
</dbReference>
<dbReference type="EC" id="2.4.2.-" evidence="6"/>